<dbReference type="SUPFAM" id="SSF52047">
    <property type="entry name" value="RNI-like"/>
    <property type="match status" value="1"/>
</dbReference>
<name>A0AAV8ZR38_9CUCU</name>
<dbReference type="EMBL" id="JANEYF010000780">
    <property type="protein sequence ID" value="KAJ8968006.1"/>
    <property type="molecule type" value="Genomic_DNA"/>
</dbReference>
<protein>
    <recommendedName>
        <fullName evidence="3">F-box/LRR-repeat protein</fullName>
    </recommendedName>
</protein>
<evidence type="ECO:0008006" key="3">
    <source>
        <dbReference type="Google" id="ProtNLM"/>
    </source>
</evidence>
<gene>
    <name evidence="1" type="ORF">NQ314_002540</name>
</gene>
<dbReference type="InterPro" id="IPR032675">
    <property type="entry name" value="LRR_dom_sf"/>
</dbReference>
<keyword evidence="2" id="KW-1185">Reference proteome</keyword>
<dbReference type="Gene3D" id="3.80.10.10">
    <property type="entry name" value="Ribonuclease Inhibitor"/>
    <property type="match status" value="1"/>
</dbReference>
<sequence>MLKLVIYGWKEINDDNLIPALHMFTQLKCLDLRGTNITIKSCREAALTLPLLKTMDVIKCHRVKKAQVTSFESAEKKNGKRNQIIFIA</sequence>
<evidence type="ECO:0000313" key="2">
    <source>
        <dbReference type="Proteomes" id="UP001162156"/>
    </source>
</evidence>
<evidence type="ECO:0000313" key="1">
    <source>
        <dbReference type="EMBL" id="KAJ8968006.1"/>
    </source>
</evidence>
<organism evidence="1 2">
    <name type="scientific">Rhamnusium bicolor</name>
    <dbReference type="NCBI Taxonomy" id="1586634"/>
    <lineage>
        <taxon>Eukaryota</taxon>
        <taxon>Metazoa</taxon>
        <taxon>Ecdysozoa</taxon>
        <taxon>Arthropoda</taxon>
        <taxon>Hexapoda</taxon>
        <taxon>Insecta</taxon>
        <taxon>Pterygota</taxon>
        <taxon>Neoptera</taxon>
        <taxon>Endopterygota</taxon>
        <taxon>Coleoptera</taxon>
        <taxon>Polyphaga</taxon>
        <taxon>Cucujiformia</taxon>
        <taxon>Chrysomeloidea</taxon>
        <taxon>Cerambycidae</taxon>
        <taxon>Lepturinae</taxon>
        <taxon>Rhagiini</taxon>
        <taxon>Rhamnusium</taxon>
    </lineage>
</organism>
<proteinExistence type="predicted"/>
<comment type="caution">
    <text evidence="1">The sequence shown here is derived from an EMBL/GenBank/DDBJ whole genome shotgun (WGS) entry which is preliminary data.</text>
</comment>
<accession>A0AAV8ZR38</accession>
<dbReference type="Proteomes" id="UP001162156">
    <property type="component" value="Unassembled WGS sequence"/>
</dbReference>
<dbReference type="AlphaFoldDB" id="A0AAV8ZR38"/>
<reference evidence="1" key="1">
    <citation type="journal article" date="2023" name="Insect Mol. Biol.">
        <title>Genome sequencing provides insights into the evolution of gene families encoding plant cell wall-degrading enzymes in longhorned beetles.</title>
        <authorList>
            <person name="Shin N.R."/>
            <person name="Okamura Y."/>
            <person name="Kirsch R."/>
            <person name="Pauchet Y."/>
        </authorList>
    </citation>
    <scope>NUCLEOTIDE SEQUENCE</scope>
    <source>
        <strain evidence="1">RBIC_L_NR</strain>
    </source>
</reference>